<dbReference type="EMBL" id="JAWDJW010000645">
    <property type="protein sequence ID" value="KAK3080274.1"/>
    <property type="molecule type" value="Genomic_DNA"/>
</dbReference>
<protein>
    <submittedName>
        <fullName evidence="1">Uncharacterized protein</fullName>
    </submittedName>
</protein>
<organism evidence="1 2">
    <name type="scientific">Coniosporium uncinatum</name>
    <dbReference type="NCBI Taxonomy" id="93489"/>
    <lineage>
        <taxon>Eukaryota</taxon>
        <taxon>Fungi</taxon>
        <taxon>Dikarya</taxon>
        <taxon>Ascomycota</taxon>
        <taxon>Pezizomycotina</taxon>
        <taxon>Dothideomycetes</taxon>
        <taxon>Dothideomycetes incertae sedis</taxon>
        <taxon>Coniosporium</taxon>
    </lineage>
</organism>
<sequence length="203" mass="22118">MLATVVSRNLPARDAVDPMQMRCKLWGADSENGQTSLDKTLLTAAACVGDADMFQYLLAQGHDYATAYTYLGVPLCCAAVAGSYRIVETLLALGIDAYRQYRMASCKRDTPLKVAAYAGHRDIVLLLPRSCTPILFLHEHAILCAVDGGHEQLAEELVTLIKPDYKFGERVLRSAAAAGQRRAVIKALDDGADINARPHYGTY</sequence>
<comment type="caution">
    <text evidence="1">The sequence shown here is derived from an EMBL/GenBank/DDBJ whole genome shotgun (WGS) entry which is preliminary data.</text>
</comment>
<gene>
    <name evidence="1" type="ORF">LTS18_002671</name>
</gene>
<proteinExistence type="predicted"/>
<evidence type="ECO:0000313" key="2">
    <source>
        <dbReference type="Proteomes" id="UP001186974"/>
    </source>
</evidence>
<accession>A0ACC3DTZ9</accession>
<evidence type="ECO:0000313" key="1">
    <source>
        <dbReference type="EMBL" id="KAK3080274.1"/>
    </source>
</evidence>
<reference evidence="1" key="1">
    <citation type="submission" date="2024-09" db="EMBL/GenBank/DDBJ databases">
        <title>Black Yeasts Isolated from many extreme environments.</title>
        <authorList>
            <person name="Coleine C."/>
            <person name="Stajich J.E."/>
            <person name="Selbmann L."/>
        </authorList>
    </citation>
    <scope>NUCLEOTIDE SEQUENCE</scope>
    <source>
        <strain evidence="1">CCFEE 5737</strain>
    </source>
</reference>
<keyword evidence="2" id="KW-1185">Reference proteome</keyword>
<name>A0ACC3DTZ9_9PEZI</name>
<dbReference type="Proteomes" id="UP001186974">
    <property type="component" value="Unassembled WGS sequence"/>
</dbReference>